<name>A0A369AA21_9FLAO</name>
<reference evidence="9 10" key="1">
    <citation type="submission" date="2018-07" db="EMBL/GenBank/DDBJ databases">
        <title>Genomic Encyclopedia of Type Strains, Phase IV (KMG-IV): sequencing the most valuable type-strain genomes for metagenomic binning, comparative biology and taxonomic classification.</title>
        <authorList>
            <person name="Goeker M."/>
        </authorList>
    </citation>
    <scope>NUCLEOTIDE SEQUENCE [LARGE SCALE GENOMIC DNA]</scope>
    <source>
        <strain evidence="9 10">DSM 21410</strain>
    </source>
</reference>
<dbReference type="InterPro" id="IPR000093">
    <property type="entry name" value="DNA_Rcmb_RecR"/>
</dbReference>
<dbReference type="SMART" id="SM00493">
    <property type="entry name" value="TOPRIM"/>
    <property type="match status" value="1"/>
</dbReference>
<proteinExistence type="inferred from homology"/>
<comment type="caution">
    <text evidence="9">The sequence shown here is derived from an EMBL/GenBank/DDBJ whole genome shotgun (WGS) entry which is preliminary data.</text>
</comment>
<dbReference type="GO" id="GO:0008270">
    <property type="term" value="F:zinc ion binding"/>
    <property type="evidence" value="ECO:0007669"/>
    <property type="project" value="UniProtKB-KW"/>
</dbReference>
<dbReference type="PANTHER" id="PTHR30446:SF0">
    <property type="entry name" value="RECOMBINATION PROTEIN RECR"/>
    <property type="match status" value="1"/>
</dbReference>
<keyword evidence="2 7" id="KW-0227">DNA damage</keyword>
<dbReference type="Pfam" id="PF13662">
    <property type="entry name" value="Toprim_4"/>
    <property type="match status" value="1"/>
</dbReference>
<dbReference type="Pfam" id="PF21176">
    <property type="entry name" value="RecR_HhH"/>
    <property type="match status" value="1"/>
</dbReference>
<dbReference type="CDD" id="cd01025">
    <property type="entry name" value="TOPRIM_recR"/>
    <property type="match status" value="1"/>
</dbReference>
<organism evidence="9 10">
    <name type="scientific">Schleiferia thermophila</name>
    <dbReference type="NCBI Taxonomy" id="884107"/>
    <lineage>
        <taxon>Bacteria</taxon>
        <taxon>Pseudomonadati</taxon>
        <taxon>Bacteroidota</taxon>
        <taxon>Flavobacteriia</taxon>
        <taxon>Flavobacteriales</taxon>
        <taxon>Schleiferiaceae</taxon>
        <taxon>Schleiferia</taxon>
    </lineage>
</organism>
<evidence type="ECO:0000313" key="9">
    <source>
        <dbReference type="EMBL" id="RCX05146.1"/>
    </source>
</evidence>
<dbReference type="Gene3D" id="6.10.250.240">
    <property type="match status" value="1"/>
</dbReference>
<evidence type="ECO:0000256" key="4">
    <source>
        <dbReference type="ARBA" id="ARBA00022833"/>
    </source>
</evidence>
<dbReference type="GO" id="GO:0006310">
    <property type="term" value="P:DNA recombination"/>
    <property type="evidence" value="ECO:0007669"/>
    <property type="project" value="UniProtKB-UniRule"/>
</dbReference>
<evidence type="ECO:0000313" key="10">
    <source>
        <dbReference type="Proteomes" id="UP000253517"/>
    </source>
</evidence>
<sequence>MNEQSLPSRTLERAVGELAKLPGIGRKSAIRLALHILAKGPEFGLSLAESIHSLATETKQCQRCHNISESDICQICADERRDSTRICVVEDVRDVLAIENTGQFKGYYHVLGGVINPMAGVGPQDLYVADLPERVEKTGCEEVIVALPATAEGDTTAFYVYKKLKHLPITISALARGVAIGEELEYADEITLGRSILNRVPFENSLKI</sequence>
<evidence type="ECO:0000256" key="3">
    <source>
        <dbReference type="ARBA" id="ARBA00022771"/>
    </source>
</evidence>
<dbReference type="PANTHER" id="PTHR30446">
    <property type="entry name" value="RECOMBINATION PROTEIN RECR"/>
    <property type="match status" value="1"/>
</dbReference>
<protein>
    <recommendedName>
        <fullName evidence="7">Recombination protein RecR</fullName>
    </recommendedName>
</protein>
<dbReference type="InterPro" id="IPR006171">
    <property type="entry name" value="TOPRIM_dom"/>
</dbReference>
<evidence type="ECO:0000256" key="2">
    <source>
        <dbReference type="ARBA" id="ARBA00022763"/>
    </source>
</evidence>
<dbReference type="AlphaFoldDB" id="A0A369AA21"/>
<comment type="similarity">
    <text evidence="7">Belongs to the RecR family.</text>
</comment>
<keyword evidence="4 7" id="KW-0862">Zinc</keyword>
<dbReference type="Pfam" id="PF02132">
    <property type="entry name" value="RecR_ZnF"/>
    <property type="match status" value="1"/>
</dbReference>
<dbReference type="InterPro" id="IPR023627">
    <property type="entry name" value="Rcmb_RecR"/>
</dbReference>
<dbReference type="NCBIfam" id="TIGR00615">
    <property type="entry name" value="recR"/>
    <property type="match status" value="1"/>
</dbReference>
<gene>
    <name evidence="7" type="primary">recR</name>
    <name evidence="9" type="ORF">DES35_101429</name>
</gene>
<dbReference type="GO" id="GO:0003677">
    <property type="term" value="F:DNA binding"/>
    <property type="evidence" value="ECO:0007669"/>
    <property type="project" value="UniProtKB-UniRule"/>
</dbReference>
<keyword evidence="3 7" id="KW-0863">Zinc-finger</keyword>
<dbReference type="HAMAP" id="MF_00017">
    <property type="entry name" value="RecR"/>
    <property type="match status" value="1"/>
</dbReference>
<dbReference type="GO" id="GO:0006281">
    <property type="term" value="P:DNA repair"/>
    <property type="evidence" value="ECO:0007669"/>
    <property type="project" value="UniProtKB-UniRule"/>
</dbReference>
<dbReference type="Gene3D" id="3.30.60.80">
    <property type="match status" value="1"/>
</dbReference>
<dbReference type="InterPro" id="IPR034137">
    <property type="entry name" value="TOPRIM_RecR"/>
</dbReference>
<evidence type="ECO:0000256" key="7">
    <source>
        <dbReference type="HAMAP-Rule" id="MF_00017"/>
    </source>
</evidence>
<dbReference type="EMBL" id="QPJS01000001">
    <property type="protein sequence ID" value="RCX05146.1"/>
    <property type="molecule type" value="Genomic_DNA"/>
</dbReference>
<evidence type="ECO:0000256" key="1">
    <source>
        <dbReference type="ARBA" id="ARBA00022723"/>
    </source>
</evidence>
<feature type="zinc finger region" description="C4-type" evidence="7">
    <location>
        <begin position="61"/>
        <end position="76"/>
    </location>
</feature>
<dbReference type="PROSITE" id="PS01300">
    <property type="entry name" value="RECR"/>
    <property type="match status" value="1"/>
</dbReference>
<dbReference type="InterPro" id="IPR015967">
    <property type="entry name" value="Rcmb_RecR_Znf"/>
</dbReference>
<dbReference type="Gene3D" id="1.10.8.420">
    <property type="entry name" value="RecR Domain 1"/>
    <property type="match status" value="1"/>
</dbReference>
<keyword evidence="1 7" id="KW-0479">Metal-binding</keyword>
<keyword evidence="6 7" id="KW-0234">DNA repair</keyword>
<dbReference type="Gene3D" id="3.40.1360.10">
    <property type="match status" value="1"/>
</dbReference>
<keyword evidence="10" id="KW-1185">Reference proteome</keyword>
<comment type="function">
    <text evidence="7">May play a role in DNA repair. It seems to be involved in an RecBC-independent recombinational process of DNA repair. It may act with RecF and RecO.</text>
</comment>
<dbReference type="RefSeq" id="WP_037360042.1">
    <property type="nucleotide sequence ID" value="NZ_BHZF01000001.1"/>
</dbReference>
<dbReference type="Proteomes" id="UP000253517">
    <property type="component" value="Unassembled WGS sequence"/>
</dbReference>
<keyword evidence="5 7" id="KW-0233">DNA recombination</keyword>
<evidence type="ECO:0000256" key="6">
    <source>
        <dbReference type="ARBA" id="ARBA00023204"/>
    </source>
</evidence>
<dbReference type="SUPFAM" id="SSF111304">
    <property type="entry name" value="Recombination protein RecR"/>
    <property type="match status" value="1"/>
</dbReference>
<feature type="domain" description="Toprim" evidence="8">
    <location>
        <begin position="84"/>
        <end position="179"/>
    </location>
</feature>
<accession>A0A369AA21</accession>
<evidence type="ECO:0000256" key="5">
    <source>
        <dbReference type="ARBA" id="ARBA00023172"/>
    </source>
</evidence>
<dbReference type="Pfam" id="PF21175">
    <property type="entry name" value="RecR_C"/>
    <property type="match status" value="1"/>
</dbReference>
<dbReference type="PROSITE" id="PS50880">
    <property type="entry name" value="TOPRIM"/>
    <property type="match status" value="1"/>
</dbReference>
<evidence type="ECO:0000259" key="8">
    <source>
        <dbReference type="PROSITE" id="PS50880"/>
    </source>
</evidence>